<dbReference type="KEGG" id="sus:Acid_1463"/>
<dbReference type="eggNOG" id="ENOG502ZBWH">
    <property type="taxonomic scope" value="Bacteria"/>
</dbReference>
<evidence type="ECO:0008006" key="2">
    <source>
        <dbReference type="Google" id="ProtNLM"/>
    </source>
</evidence>
<dbReference type="AlphaFoldDB" id="Q028U7"/>
<protein>
    <recommendedName>
        <fullName evidence="2">3-keto-disaccharide hydrolase domain-containing protein</fullName>
    </recommendedName>
</protein>
<dbReference type="InParanoid" id="Q028U7"/>
<evidence type="ECO:0000313" key="1">
    <source>
        <dbReference type="EMBL" id="ABJ82455.1"/>
    </source>
</evidence>
<name>Q028U7_SOLUE</name>
<dbReference type="HOGENOM" id="CLU_045102_0_0_0"/>
<dbReference type="STRING" id="234267.Acid_1463"/>
<dbReference type="Gene3D" id="2.60.120.560">
    <property type="entry name" value="Exo-inulinase, domain 1"/>
    <property type="match status" value="1"/>
</dbReference>
<sequence length="421" mass="45826">MVRHQPTGLGTGSQQPSPPGHIFIARGVAGPYAGDMKILVRLCVCLLPALSIAQGAGPITISMTAEHWQAKENAEFLRQLGFYHGLMRVNSGKAALKDIAFSDGTIEFDVNTFGRGMPGIAFRQQDENNFELLYLRPDPNCPAFSACIQYTPQTHGVMLWDLFPQYQARAPLRESGWNHIKMVVSGRRMKVFVNDAPTPTLEVGRLEGDAMNGGLHLKGPATFANMVITPGAVEGLSAEAAGDPLDGDGGLVRNWRLSKFSALANGKEPLYSEMPGASAEWQPIRAERRGLVNISRVFGKPLPEQTRAVAWLKTTIASDRKQAKKVEIGWTREMWVFVNGKLVYTDQNFFEVDSARKAPDGRCSLENGGFTLPLEAGDNEVAVALANNYFGWGLMLRLADTEGAHLAAAMTVEETGQGGPR</sequence>
<proteinExistence type="predicted"/>
<organism evidence="1">
    <name type="scientific">Solibacter usitatus (strain Ellin6076)</name>
    <dbReference type="NCBI Taxonomy" id="234267"/>
    <lineage>
        <taxon>Bacteria</taxon>
        <taxon>Pseudomonadati</taxon>
        <taxon>Acidobacteriota</taxon>
        <taxon>Terriglobia</taxon>
        <taxon>Bryobacterales</taxon>
        <taxon>Solibacteraceae</taxon>
        <taxon>Candidatus Solibacter</taxon>
    </lineage>
</organism>
<accession>Q028U7</accession>
<dbReference type="EMBL" id="CP000473">
    <property type="protein sequence ID" value="ABJ82455.1"/>
    <property type="molecule type" value="Genomic_DNA"/>
</dbReference>
<reference evidence="1" key="1">
    <citation type="submission" date="2006-10" db="EMBL/GenBank/DDBJ databases">
        <title>Complete sequence of Solibacter usitatus Ellin6076.</title>
        <authorList>
            <consortium name="US DOE Joint Genome Institute"/>
            <person name="Copeland A."/>
            <person name="Lucas S."/>
            <person name="Lapidus A."/>
            <person name="Barry K."/>
            <person name="Detter J.C."/>
            <person name="Glavina del Rio T."/>
            <person name="Hammon N."/>
            <person name="Israni S."/>
            <person name="Dalin E."/>
            <person name="Tice H."/>
            <person name="Pitluck S."/>
            <person name="Thompson L.S."/>
            <person name="Brettin T."/>
            <person name="Bruce D."/>
            <person name="Han C."/>
            <person name="Tapia R."/>
            <person name="Gilna P."/>
            <person name="Schmutz J."/>
            <person name="Larimer F."/>
            <person name="Land M."/>
            <person name="Hauser L."/>
            <person name="Kyrpides N."/>
            <person name="Mikhailova N."/>
            <person name="Janssen P.H."/>
            <person name="Kuske C.R."/>
            <person name="Richardson P."/>
        </authorList>
    </citation>
    <scope>NUCLEOTIDE SEQUENCE</scope>
    <source>
        <strain evidence="1">Ellin6076</strain>
    </source>
</reference>
<gene>
    <name evidence="1" type="ordered locus">Acid_1463</name>
</gene>